<dbReference type="InterPro" id="IPR000847">
    <property type="entry name" value="LysR_HTH_N"/>
</dbReference>
<dbReference type="InterPro" id="IPR005119">
    <property type="entry name" value="LysR_subst-bd"/>
</dbReference>
<evidence type="ECO:0000256" key="5">
    <source>
        <dbReference type="SAM" id="MobiDB-lite"/>
    </source>
</evidence>
<dbReference type="PROSITE" id="PS50931">
    <property type="entry name" value="HTH_LYSR"/>
    <property type="match status" value="1"/>
</dbReference>
<comment type="caution">
    <text evidence="7">The sequence shown here is derived from an EMBL/GenBank/DDBJ whole genome shotgun (WGS) entry which is preliminary data.</text>
</comment>
<dbReference type="GO" id="GO:0003677">
    <property type="term" value="F:DNA binding"/>
    <property type="evidence" value="ECO:0007669"/>
    <property type="project" value="UniProtKB-KW"/>
</dbReference>
<evidence type="ECO:0000313" key="8">
    <source>
        <dbReference type="Proteomes" id="UP000244940"/>
    </source>
</evidence>
<dbReference type="Pfam" id="PF03466">
    <property type="entry name" value="LysR_substrate"/>
    <property type="match status" value="1"/>
</dbReference>
<dbReference type="RefSeq" id="WP_109533651.1">
    <property type="nucleotide sequence ID" value="NZ_QEYD01000007.1"/>
</dbReference>
<gene>
    <name evidence="7" type="ORF">C4N9_12385</name>
</gene>
<dbReference type="SUPFAM" id="SSF46785">
    <property type="entry name" value="Winged helix' DNA-binding domain"/>
    <property type="match status" value="1"/>
</dbReference>
<proteinExistence type="inferred from homology"/>
<evidence type="ECO:0000256" key="4">
    <source>
        <dbReference type="ARBA" id="ARBA00023163"/>
    </source>
</evidence>
<dbReference type="Pfam" id="PF00126">
    <property type="entry name" value="HTH_1"/>
    <property type="match status" value="1"/>
</dbReference>
<dbReference type="Gene3D" id="3.40.190.290">
    <property type="match status" value="1"/>
</dbReference>
<sequence length="334" mass="36686">MSYVNMIRMFVRVYELGSMSAAARDQRTSPAVASGRISELEKHLGVRLFNRTTRKLQPTENGRIFYDGAQGILQAIEEAEAAVADATQNPRGVLYVGAPLGVGRRLLGPFVPAFKAEYPLIDLRLRLSDRIIDVTAEGLDAVLHLGRLEDSALKMRVIAECPRILCASPAYIARRGLPADGAALVRDRHDCLNLRYPGAKEFRWTLRTPQGEQSYEISGPFESDDGDVLTDWALAGHGVVMKPVFEVGAYLRTGALVPVARATPPLPVTLSLLTPHRRLRDPKVRLFADFIVGRIRADMAAQVQGLDLPGTDIPDSDIPDRPALEASGRHAHKR</sequence>
<evidence type="ECO:0000256" key="3">
    <source>
        <dbReference type="ARBA" id="ARBA00023125"/>
    </source>
</evidence>
<dbReference type="EMBL" id="QEYD01000007">
    <property type="protein sequence ID" value="PWE28144.1"/>
    <property type="molecule type" value="Genomic_DNA"/>
</dbReference>
<dbReference type="Proteomes" id="UP000244940">
    <property type="component" value="Unassembled WGS sequence"/>
</dbReference>
<feature type="region of interest" description="Disordered" evidence="5">
    <location>
        <begin position="306"/>
        <end position="334"/>
    </location>
</feature>
<evidence type="ECO:0000256" key="1">
    <source>
        <dbReference type="ARBA" id="ARBA00009437"/>
    </source>
</evidence>
<dbReference type="GO" id="GO:0003700">
    <property type="term" value="F:DNA-binding transcription factor activity"/>
    <property type="evidence" value="ECO:0007669"/>
    <property type="project" value="InterPro"/>
</dbReference>
<protein>
    <submittedName>
        <fullName evidence="7">LysR family transcriptional regulator</fullName>
    </submittedName>
</protein>
<keyword evidence="2" id="KW-0805">Transcription regulation</keyword>
<keyword evidence="4" id="KW-0804">Transcription</keyword>
<accession>A0A2U2C8M6</accession>
<dbReference type="PANTHER" id="PTHR30537:SF5">
    <property type="entry name" value="HTH-TYPE TRANSCRIPTIONAL ACTIVATOR TTDR-RELATED"/>
    <property type="match status" value="1"/>
</dbReference>
<name>A0A2U2C8M6_9RHOB</name>
<dbReference type="Gene3D" id="1.10.10.10">
    <property type="entry name" value="Winged helix-like DNA-binding domain superfamily/Winged helix DNA-binding domain"/>
    <property type="match status" value="1"/>
</dbReference>
<reference evidence="7 8" key="1">
    <citation type="submission" date="2018-05" db="EMBL/GenBank/DDBJ databases">
        <title>Pararhodobacter marina sp. nov., isolated from deep-sea water of the Indian Ocean.</title>
        <authorList>
            <person name="Lai Q.Sr."/>
            <person name="Liu X."/>
            <person name="Shao Z."/>
        </authorList>
    </citation>
    <scope>NUCLEOTIDE SEQUENCE [LARGE SCALE GENOMIC DNA]</scope>
    <source>
        <strain evidence="7 8">CIC4N-9</strain>
    </source>
</reference>
<dbReference type="CDD" id="cd08422">
    <property type="entry name" value="PBP2_CrgA_like"/>
    <property type="match status" value="1"/>
</dbReference>
<dbReference type="OrthoDB" id="9813056at2"/>
<evidence type="ECO:0000313" key="7">
    <source>
        <dbReference type="EMBL" id="PWE28144.1"/>
    </source>
</evidence>
<evidence type="ECO:0000259" key="6">
    <source>
        <dbReference type="PROSITE" id="PS50931"/>
    </source>
</evidence>
<dbReference type="InterPro" id="IPR036388">
    <property type="entry name" value="WH-like_DNA-bd_sf"/>
</dbReference>
<keyword evidence="8" id="KW-1185">Reference proteome</keyword>
<dbReference type="PANTHER" id="PTHR30537">
    <property type="entry name" value="HTH-TYPE TRANSCRIPTIONAL REGULATOR"/>
    <property type="match status" value="1"/>
</dbReference>
<dbReference type="AlphaFoldDB" id="A0A2U2C8M6"/>
<evidence type="ECO:0000256" key="2">
    <source>
        <dbReference type="ARBA" id="ARBA00023015"/>
    </source>
</evidence>
<keyword evidence="3" id="KW-0238">DNA-binding</keyword>
<dbReference type="InterPro" id="IPR058163">
    <property type="entry name" value="LysR-type_TF_proteobact-type"/>
</dbReference>
<dbReference type="InterPro" id="IPR036390">
    <property type="entry name" value="WH_DNA-bd_sf"/>
</dbReference>
<dbReference type="GeneID" id="94365689"/>
<comment type="similarity">
    <text evidence="1">Belongs to the LysR transcriptional regulatory family.</text>
</comment>
<organism evidence="7 8">
    <name type="scientific">Pararhodobacter marinus</name>
    <dbReference type="NCBI Taxonomy" id="2184063"/>
    <lineage>
        <taxon>Bacteria</taxon>
        <taxon>Pseudomonadati</taxon>
        <taxon>Pseudomonadota</taxon>
        <taxon>Alphaproteobacteria</taxon>
        <taxon>Rhodobacterales</taxon>
        <taxon>Paracoccaceae</taxon>
        <taxon>Pararhodobacter</taxon>
    </lineage>
</organism>
<feature type="domain" description="HTH lysR-type" evidence="6">
    <location>
        <begin position="1"/>
        <end position="59"/>
    </location>
</feature>
<dbReference type="FunFam" id="1.10.10.10:FF:000001">
    <property type="entry name" value="LysR family transcriptional regulator"/>
    <property type="match status" value="1"/>
</dbReference>
<dbReference type="SUPFAM" id="SSF53850">
    <property type="entry name" value="Periplasmic binding protein-like II"/>
    <property type="match status" value="1"/>
</dbReference>